<evidence type="ECO:0000256" key="7">
    <source>
        <dbReference type="ARBA" id="ARBA00022989"/>
    </source>
</evidence>
<gene>
    <name evidence="11" type="ORF">J2Z35_002336</name>
</gene>
<evidence type="ECO:0000313" key="11">
    <source>
        <dbReference type="EMBL" id="MBP2028510.1"/>
    </source>
</evidence>
<sequence>MIKNSKLSDREFLSVAIPFMISTMTQPLLGAVDTAIAGRLPSADYIAAIAVGATIFNTLYWLFGFLRVSTTAFSAQAMGKNSKEDISLAMYRPIIMAIGVALVFLIFQYFIFNGAMWLISPSKEVAQNISVYFYLVIWGAPFVLSNYVILGWLMGQRLIRYSMTMQISGNVINALLSVIFAIYFNMGILGIAIGTLTAQIISTIMGIFFVIQTKALMKVSLKGILEKKAWLETLKVNEYLMKRTACLLIHNNIFIAVGARFGTTILAVNGVLFQLNSIVSYSFDGFANASSIFAGKSKGTDDLELLDETIKKSKKWMLVLCGFIIVVYTLLQNQMFTWFTSLDEVLKVLQHYKYWLYVFPVVAGMGLVLYGIYTGTANTKVVFKSTFYGLIGFLIVTGLTLSWFKNHGLWMGVMTFYGIRSLVLINGLPQLVSLKKYIQTQ</sequence>
<feature type="transmembrane region" description="Helical" evidence="10">
    <location>
        <begin position="167"/>
        <end position="184"/>
    </location>
</feature>
<organism evidence="11 12">
    <name type="scientific">Acetoanaerobium pronyense</name>
    <dbReference type="NCBI Taxonomy" id="1482736"/>
    <lineage>
        <taxon>Bacteria</taxon>
        <taxon>Bacillati</taxon>
        <taxon>Bacillota</taxon>
        <taxon>Clostridia</taxon>
        <taxon>Peptostreptococcales</taxon>
        <taxon>Filifactoraceae</taxon>
        <taxon>Acetoanaerobium</taxon>
    </lineage>
</organism>
<reference evidence="11 12" key="1">
    <citation type="submission" date="2021-03" db="EMBL/GenBank/DDBJ databases">
        <title>Genomic Encyclopedia of Type Strains, Phase IV (KMG-IV): sequencing the most valuable type-strain genomes for metagenomic binning, comparative biology and taxonomic classification.</title>
        <authorList>
            <person name="Goeker M."/>
        </authorList>
    </citation>
    <scope>NUCLEOTIDE SEQUENCE [LARGE SCALE GENOMIC DNA]</scope>
    <source>
        <strain evidence="11 12">DSM 27512</strain>
    </source>
</reference>
<evidence type="ECO:0000256" key="2">
    <source>
        <dbReference type="ARBA" id="ARBA00004141"/>
    </source>
</evidence>
<dbReference type="EMBL" id="JAGGLI010000031">
    <property type="protein sequence ID" value="MBP2028510.1"/>
    <property type="molecule type" value="Genomic_DNA"/>
</dbReference>
<dbReference type="PANTHER" id="PTHR43298:SF2">
    <property type="entry name" value="FMN_FAD EXPORTER YEEO-RELATED"/>
    <property type="match status" value="1"/>
</dbReference>
<feature type="transmembrane region" description="Helical" evidence="10">
    <location>
        <begin position="89"/>
        <end position="111"/>
    </location>
</feature>
<comment type="function">
    <text evidence="1">Multidrug efflux pump.</text>
</comment>
<evidence type="ECO:0000256" key="4">
    <source>
        <dbReference type="ARBA" id="ARBA00020268"/>
    </source>
</evidence>
<evidence type="ECO:0000256" key="1">
    <source>
        <dbReference type="ARBA" id="ARBA00003408"/>
    </source>
</evidence>
<keyword evidence="5" id="KW-0813">Transport</keyword>
<name>A0ABS4KL48_9FIRM</name>
<dbReference type="PANTHER" id="PTHR43298">
    <property type="entry name" value="MULTIDRUG RESISTANCE PROTEIN NORM-RELATED"/>
    <property type="match status" value="1"/>
</dbReference>
<evidence type="ECO:0000256" key="3">
    <source>
        <dbReference type="ARBA" id="ARBA00010199"/>
    </source>
</evidence>
<evidence type="ECO:0000256" key="6">
    <source>
        <dbReference type="ARBA" id="ARBA00022692"/>
    </source>
</evidence>
<dbReference type="InterPro" id="IPR044644">
    <property type="entry name" value="DinF-like"/>
</dbReference>
<feature type="transmembrane region" description="Helical" evidence="10">
    <location>
        <begin position="354"/>
        <end position="373"/>
    </location>
</feature>
<evidence type="ECO:0000313" key="12">
    <source>
        <dbReference type="Proteomes" id="UP001314903"/>
    </source>
</evidence>
<keyword evidence="8 10" id="KW-0472">Membrane</keyword>
<feature type="transmembrane region" description="Helical" evidence="10">
    <location>
        <begin position="131"/>
        <end position="155"/>
    </location>
</feature>
<proteinExistence type="inferred from homology"/>
<feature type="transmembrane region" description="Helical" evidence="10">
    <location>
        <begin position="410"/>
        <end position="428"/>
    </location>
</feature>
<comment type="caution">
    <text evidence="11">The sequence shown here is derived from an EMBL/GenBank/DDBJ whole genome shotgun (WGS) entry which is preliminary data.</text>
</comment>
<dbReference type="CDD" id="cd13136">
    <property type="entry name" value="MATE_DinF_like"/>
    <property type="match status" value="1"/>
</dbReference>
<protein>
    <recommendedName>
        <fullName evidence="4">Probable multidrug resistance protein NorM</fullName>
    </recommendedName>
    <alternativeName>
        <fullName evidence="9">Multidrug-efflux transporter</fullName>
    </alternativeName>
</protein>
<dbReference type="RefSeq" id="WP_209661559.1">
    <property type="nucleotide sequence ID" value="NZ_JAGGLI010000031.1"/>
</dbReference>
<evidence type="ECO:0000256" key="8">
    <source>
        <dbReference type="ARBA" id="ARBA00023136"/>
    </source>
</evidence>
<feature type="transmembrane region" description="Helical" evidence="10">
    <location>
        <begin position="190"/>
        <end position="211"/>
    </location>
</feature>
<keyword evidence="6 10" id="KW-0812">Transmembrane</keyword>
<dbReference type="NCBIfam" id="TIGR00797">
    <property type="entry name" value="matE"/>
    <property type="match status" value="1"/>
</dbReference>
<keyword evidence="12" id="KW-1185">Reference proteome</keyword>
<accession>A0ABS4KL48</accession>
<evidence type="ECO:0000256" key="9">
    <source>
        <dbReference type="ARBA" id="ARBA00031636"/>
    </source>
</evidence>
<keyword evidence="7 10" id="KW-1133">Transmembrane helix</keyword>
<feature type="transmembrane region" description="Helical" evidence="10">
    <location>
        <begin position="316"/>
        <end position="334"/>
    </location>
</feature>
<feature type="transmembrane region" description="Helical" evidence="10">
    <location>
        <begin position="45"/>
        <end position="68"/>
    </location>
</feature>
<dbReference type="Pfam" id="PF01554">
    <property type="entry name" value="MatE"/>
    <property type="match status" value="2"/>
</dbReference>
<dbReference type="InterPro" id="IPR050222">
    <property type="entry name" value="MATE_MdtK"/>
</dbReference>
<feature type="transmembrane region" description="Helical" evidence="10">
    <location>
        <begin position="12"/>
        <end position="33"/>
    </location>
</feature>
<dbReference type="InterPro" id="IPR002528">
    <property type="entry name" value="MATE_fam"/>
</dbReference>
<comment type="subcellular location">
    <subcellularLocation>
        <location evidence="2">Membrane</location>
        <topology evidence="2">Multi-pass membrane protein</topology>
    </subcellularLocation>
</comment>
<evidence type="ECO:0000256" key="5">
    <source>
        <dbReference type="ARBA" id="ARBA00022448"/>
    </source>
</evidence>
<evidence type="ECO:0000256" key="10">
    <source>
        <dbReference type="SAM" id="Phobius"/>
    </source>
</evidence>
<dbReference type="Proteomes" id="UP001314903">
    <property type="component" value="Unassembled WGS sequence"/>
</dbReference>
<comment type="similarity">
    <text evidence="3">Belongs to the multi antimicrobial extrusion (MATE) (TC 2.A.66.1) family.</text>
</comment>
<feature type="transmembrane region" description="Helical" evidence="10">
    <location>
        <begin position="385"/>
        <end position="404"/>
    </location>
</feature>